<feature type="domain" description="CCHC-type" evidence="4">
    <location>
        <begin position="245"/>
        <end position="261"/>
    </location>
</feature>
<accession>A0A5N6Q212</accession>
<evidence type="ECO:0000313" key="6">
    <source>
        <dbReference type="EMBL" id="KAD7477730.1"/>
    </source>
</evidence>
<feature type="region of interest" description="Disordered" evidence="3">
    <location>
        <begin position="775"/>
        <end position="824"/>
    </location>
</feature>
<evidence type="ECO:0000256" key="3">
    <source>
        <dbReference type="SAM" id="MobiDB-lite"/>
    </source>
</evidence>
<dbReference type="InterPro" id="IPR025724">
    <property type="entry name" value="GAG-pre-integrase_dom"/>
</dbReference>
<keyword evidence="1" id="KW-0645">Protease</keyword>
<dbReference type="InterPro" id="IPR057670">
    <property type="entry name" value="SH3_retrovirus"/>
</dbReference>
<dbReference type="Gene3D" id="3.30.420.10">
    <property type="entry name" value="Ribonuclease H-like superfamily/Ribonuclease H"/>
    <property type="match status" value="1"/>
</dbReference>
<gene>
    <name evidence="6" type="ORF">E3N88_00866</name>
</gene>
<evidence type="ECO:0008006" key="8">
    <source>
        <dbReference type="Google" id="ProtNLM"/>
    </source>
</evidence>
<evidence type="ECO:0000256" key="2">
    <source>
        <dbReference type="PROSITE-ProRule" id="PRU00047"/>
    </source>
</evidence>
<evidence type="ECO:0000313" key="7">
    <source>
        <dbReference type="Proteomes" id="UP000326396"/>
    </source>
</evidence>
<feature type="region of interest" description="Disordered" evidence="3">
    <location>
        <begin position="188"/>
        <end position="239"/>
    </location>
</feature>
<dbReference type="GO" id="GO:0008233">
    <property type="term" value="F:peptidase activity"/>
    <property type="evidence" value="ECO:0007669"/>
    <property type="project" value="UniProtKB-KW"/>
</dbReference>
<dbReference type="PANTHER" id="PTHR42648:SF25">
    <property type="entry name" value="RNA-DIRECTED DNA POLYMERASE"/>
    <property type="match status" value="1"/>
</dbReference>
<dbReference type="Pfam" id="PF00665">
    <property type="entry name" value="rve"/>
    <property type="match status" value="1"/>
</dbReference>
<dbReference type="Pfam" id="PF13976">
    <property type="entry name" value="gag_pre-integrs"/>
    <property type="match status" value="1"/>
</dbReference>
<evidence type="ECO:0000259" key="4">
    <source>
        <dbReference type="PROSITE" id="PS50158"/>
    </source>
</evidence>
<dbReference type="Proteomes" id="UP000326396">
    <property type="component" value="Linkage Group LG1"/>
</dbReference>
<dbReference type="PANTHER" id="PTHR42648">
    <property type="entry name" value="TRANSPOSASE, PUTATIVE-RELATED"/>
    <property type="match status" value="1"/>
</dbReference>
<feature type="compositionally biased region" description="Polar residues" evidence="3">
    <location>
        <begin position="199"/>
        <end position="209"/>
    </location>
</feature>
<dbReference type="Pfam" id="PF00098">
    <property type="entry name" value="zf-CCHC"/>
    <property type="match status" value="1"/>
</dbReference>
<organism evidence="6 7">
    <name type="scientific">Mikania micrantha</name>
    <name type="common">bitter vine</name>
    <dbReference type="NCBI Taxonomy" id="192012"/>
    <lineage>
        <taxon>Eukaryota</taxon>
        <taxon>Viridiplantae</taxon>
        <taxon>Streptophyta</taxon>
        <taxon>Embryophyta</taxon>
        <taxon>Tracheophyta</taxon>
        <taxon>Spermatophyta</taxon>
        <taxon>Magnoliopsida</taxon>
        <taxon>eudicotyledons</taxon>
        <taxon>Gunneridae</taxon>
        <taxon>Pentapetalae</taxon>
        <taxon>asterids</taxon>
        <taxon>campanulids</taxon>
        <taxon>Asterales</taxon>
        <taxon>Asteraceae</taxon>
        <taxon>Asteroideae</taxon>
        <taxon>Heliantheae alliance</taxon>
        <taxon>Eupatorieae</taxon>
        <taxon>Mikania</taxon>
    </lineage>
</organism>
<dbReference type="GO" id="GO:0015074">
    <property type="term" value="P:DNA integration"/>
    <property type="evidence" value="ECO:0007669"/>
    <property type="project" value="InterPro"/>
</dbReference>
<feature type="compositionally biased region" description="Low complexity" evidence="3">
    <location>
        <begin position="784"/>
        <end position="798"/>
    </location>
</feature>
<keyword evidence="1" id="KW-0378">Hydrolase</keyword>
<dbReference type="GO" id="GO:0003676">
    <property type="term" value="F:nucleic acid binding"/>
    <property type="evidence" value="ECO:0007669"/>
    <property type="project" value="InterPro"/>
</dbReference>
<dbReference type="GO" id="GO:0008270">
    <property type="term" value="F:zinc ion binding"/>
    <property type="evidence" value="ECO:0007669"/>
    <property type="project" value="UniProtKB-KW"/>
</dbReference>
<feature type="compositionally biased region" description="Basic and acidic residues" evidence="3">
    <location>
        <begin position="210"/>
        <end position="225"/>
    </location>
</feature>
<dbReference type="Pfam" id="PF14223">
    <property type="entry name" value="Retrotran_gag_2"/>
    <property type="match status" value="1"/>
</dbReference>
<dbReference type="InterPro" id="IPR054722">
    <property type="entry name" value="PolX-like_BBD"/>
</dbReference>
<keyword evidence="7" id="KW-1185">Reference proteome</keyword>
<dbReference type="SUPFAM" id="SSF53098">
    <property type="entry name" value="Ribonuclease H-like"/>
    <property type="match status" value="1"/>
</dbReference>
<evidence type="ECO:0000256" key="1">
    <source>
        <dbReference type="ARBA" id="ARBA00022670"/>
    </source>
</evidence>
<feature type="domain" description="Integrase catalytic" evidence="5">
    <location>
        <begin position="501"/>
        <end position="667"/>
    </location>
</feature>
<dbReference type="InterPro" id="IPR036875">
    <property type="entry name" value="Znf_CCHC_sf"/>
</dbReference>
<dbReference type="InterPro" id="IPR039537">
    <property type="entry name" value="Retrotran_Ty1/copia-like"/>
</dbReference>
<keyword evidence="2" id="KW-0479">Metal-binding</keyword>
<dbReference type="InterPro" id="IPR036397">
    <property type="entry name" value="RNaseH_sf"/>
</dbReference>
<dbReference type="PROSITE" id="PS50994">
    <property type="entry name" value="INTEGRASE"/>
    <property type="match status" value="1"/>
</dbReference>
<dbReference type="InterPro" id="IPR001878">
    <property type="entry name" value="Znf_CCHC"/>
</dbReference>
<reference evidence="6 7" key="1">
    <citation type="submission" date="2019-05" db="EMBL/GenBank/DDBJ databases">
        <title>Mikania micrantha, genome provides insights into the molecular mechanism of rapid growth.</title>
        <authorList>
            <person name="Liu B."/>
        </authorList>
    </citation>
    <scope>NUCLEOTIDE SEQUENCE [LARGE SCALE GENOMIC DNA]</scope>
    <source>
        <strain evidence="6">NLD-2019</strain>
        <tissue evidence="6">Leaf</tissue>
    </source>
</reference>
<dbReference type="GO" id="GO:0006508">
    <property type="term" value="P:proteolysis"/>
    <property type="evidence" value="ECO:0007669"/>
    <property type="project" value="UniProtKB-KW"/>
</dbReference>
<sequence>MVEGSVVIHKDPGPSLTNFEYPMLKSLNYTTWAIRMKAILDANGLRETIEPTAETTPDTKKDKSALAYLFQTLSEELLLQARLQSIKSEFDRLIMKDDESVDSFTLRLTSIVSKATSCGATIDQPTLVRKFLTAMPDRFLQIIASIEQFSNLDTLTLDDVIGRLKTIKYRKGISNDSQEKLLFTKHDNKKGHGKRFGNQVPNKFNSSQKNWRDDKGKQVDKDERPFQGSHYNKSKKTHKPMSKVRCYNCKERGHYSNTCPKRKQLQEHSNLVEEDVEPTLLMAILDEQKDHQQVLLNEKEIKPSQYGITNESLWYLDNGASNHMTGNKEHFRELDKKVSRRVRFGDGSFVEIEGKGSILLECKNKEQRVISHVYYIPNLKNNILSLGQLTENGCKVLLERDSLYLYDNNETLLMKVTRSKNRLYNINLRIGAPICLLSKIDEEAWLWHARLGHINFDTIKLMTHKNLVQGVPRINHASQICDACLLEKHIRAPFPNQARFKSDKPLELVYGDLCGPMSPLTHSCKKYIFLLVDDCTRYMWIYLLSSKDQAFGIFREFKQLVENEVGTKLKTLRTDRGGEFTSSEFNSFCKEHGIARQLTAPYTPQQNGVVERRNRTMLSTTRSIMKAMSMPRNFWGEAVRHTIYVLNRTPTKALKNSTPFEALKGRKPNLKHLRVFGCVAYAKVPSNHLTKLDDRSVKMVYLGVQEGSKACRLFDPMTKKICISRDVKFLEKESLNWSEYMNEVGSKEPDWIEFIVEEKVFKENNEMVPMTHGYEQEKEDNQEPLSPSSPNNTVTPPTCTHEQSSAENAECSDILSNPFDHTPVQGFKPLEKVLMRIDKELESECSSDIKN</sequence>
<evidence type="ECO:0000259" key="5">
    <source>
        <dbReference type="PROSITE" id="PS50994"/>
    </source>
</evidence>
<dbReference type="InterPro" id="IPR001584">
    <property type="entry name" value="Integrase_cat-core"/>
</dbReference>
<name>A0A5N6Q212_9ASTR</name>
<protein>
    <recommendedName>
        <fullName evidence="8">Zinc finger, CCHC-type</fullName>
    </recommendedName>
</protein>
<keyword evidence="2" id="KW-0862">Zinc</keyword>
<dbReference type="SUPFAM" id="SSF57756">
    <property type="entry name" value="Retrovirus zinc finger-like domains"/>
    <property type="match status" value="1"/>
</dbReference>
<dbReference type="Gene3D" id="4.10.60.10">
    <property type="entry name" value="Zinc finger, CCHC-type"/>
    <property type="match status" value="1"/>
</dbReference>
<dbReference type="InterPro" id="IPR012337">
    <property type="entry name" value="RNaseH-like_sf"/>
</dbReference>
<dbReference type="OrthoDB" id="2013098at2759"/>
<dbReference type="Pfam" id="PF25597">
    <property type="entry name" value="SH3_retrovirus"/>
    <property type="match status" value="1"/>
</dbReference>
<comment type="caution">
    <text evidence="6">The sequence shown here is derived from an EMBL/GenBank/DDBJ whole genome shotgun (WGS) entry which is preliminary data.</text>
</comment>
<dbReference type="Pfam" id="PF22936">
    <property type="entry name" value="Pol_BBD"/>
    <property type="match status" value="1"/>
</dbReference>
<keyword evidence="2" id="KW-0863">Zinc-finger</keyword>
<dbReference type="EMBL" id="SZYD01000001">
    <property type="protein sequence ID" value="KAD7477730.1"/>
    <property type="molecule type" value="Genomic_DNA"/>
</dbReference>
<dbReference type="AlphaFoldDB" id="A0A5N6Q212"/>
<dbReference type="PROSITE" id="PS50158">
    <property type="entry name" value="ZF_CCHC"/>
    <property type="match status" value="1"/>
</dbReference>
<proteinExistence type="predicted"/>
<dbReference type="SMART" id="SM00343">
    <property type="entry name" value="ZnF_C2HC"/>
    <property type="match status" value="1"/>
</dbReference>